<evidence type="ECO:0000259" key="2">
    <source>
        <dbReference type="Pfam" id="PF07944"/>
    </source>
</evidence>
<dbReference type="PANTHER" id="PTHR31151">
    <property type="entry name" value="PROLINE-TRNA LIGASE (DUF1680)"/>
    <property type="match status" value="1"/>
</dbReference>
<accession>A0A7J6DWG1</accession>
<dbReference type="AlphaFoldDB" id="A0A7J6DWG1"/>
<reference evidence="6 7" key="1">
    <citation type="journal article" date="2020" name="bioRxiv">
        <title>Sequence and annotation of 42 cannabis genomes reveals extensive copy number variation in cannabinoid synthesis and pathogen resistance genes.</title>
        <authorList>
            <person name="Mckernan K.J."/>
            <person name="Helbert Y."/>
            <person name="Kane L.T."/>
            <person name="Ebling H."/>
            <person name="Zhang L."/>
            <person name="Liu B."/>
            <person name="Eaton Z."/>
            <person name="Mclaughlin S."/>
            <person name="Kingan S."/>
            <person name="Baybayan P."/>
            <person name="Concepcion G."/>
            <person name="Jordan M."/>
            <person name="Riva A."/>
            <person name="Barbazuk W."/>
            <person name="Harkins T."/>
        </authorList>
    </citation>
    <scope>NUCLEOTIDE SEQUENCE [LARGE SCALE GENOMIC DNA]</scope>
    <source>
        <strain evidence="6 7">cv. Jamaican Lion 4</strain>
        <strain evidence="4">Father</strain>
        <strain evidence="5">Mother</strain>
        <tissue evidence="4">Leaf</tissue>
    </source>
</reference>
<sequence>MRHLLILDLSLFGFLLSLGSFQSGFLVKMKIFASFELFVLFILTVLSGFGYCKECTNIPTELSSHSLRYELLISKNESWRQEMFSHYHLTPTDDSAWSKLLPRKILKEEDELEWTMMYRKLKNSGVHDGSGNFLKEISLHDVRLNPVSTHGMAQQTNLEYLLILDVDSLVWSFRKTAGLATPGNPYSGWEGPDKELRGHFVGHYLSATAQMWASTHNDTLKQKMSAVVSHLSECQVKLGTGYLSAFPSELFDRFEAIKPVWAPYYTIHKILAGLLDQYTLAGNDQAFKMMTWMVDYFYKRVQNVVSKYTVERHYRTLNEETGGMNDVLYRLYSITANPKHLLLAHLFDKPCFLGLLAVQADDISGFHANSHIPIVVGSQLRYEITGDPLYKDIGTFFMEVVNSSHSYATGGTSVNEFWSDPKRLANTLQTENEESCTTYNMLKVSRHLFRWTKEMAYADYYERALTNGVLGIQRGTEPGVMIYMLPLGYGVSKSKSYHGWGKPFESFWCCYGTGIESFSKLGDSIYFEENGEVPSLYVIQYIPSSLDWKLGKVVVNQKVDQVNSWDPYLRVTFTITPGQSRKSSTLKLRVPSWTHTSGAKATLNAKEISPPAPGNFLSITNNWSPGDVVTLQLPITLRIDPIKDDRPEYATIQAILYGPYLLVGHSSGDWNLKTGSISSPSNWITPIPSSYNDYLVSFTQDHEDSTLVLTNSNNFITMEKLPESGTDSSLHATFRLIITDSPSSDLSPTKDIFGKSVMLEPFDFPGMIVMEQGEDNDLTVTDRSNDKSSTSLFRVVSGLDGRNESVSLELQSKKGCFVYSVSNEAGGRLKLGCNLKISSSVGASFAMNKGLTKYHPISFVAKGASRNFLLSPLFSFRDESYTVYFNIAT</sequence>
<dbReference type="GO" id="GO:0005975">
    <property type="term" value="P:carbohydrate metabolic process"/>
    <property type="evidence" value="ECO:0007669"/>
    <property type="project" value="InterPro"/>
</dbReference>
<comment type="caution">
    <text evidence="4">The sequence shown here is derived from an EMBL/GenBank/DDBJ whole genome shotgun (WGS) entry which is preliminary data.</text>
</comment>
<feature type="domain" description="Non-reducing end beta-L-arabinofuranosidase-like GH127 middle" evidence="3">
    <location>
        <begin position="536"/>
        <end position="635"/>
    </location>
</feature>
<gene>
    <name evidence="5" type="ORF">F8388_018125</name>
    <name evidence="4" type="ORF">G4B88_027813</name>
</gene>
<proteinExistence type="predicted"/>
<name>A0A7J6DWG1_CANSA</name>
<protein>
    <submittedName>
        <fullName evidence="4">Uncharacterized protein</fullName>
    </submittedName>
</protein>
<evidence type="ECO:0000313" key="4">
    <source>
        <dbReference type="EMBL" id="KAF4350483.1"/>
    </source>
</evidence>
<dbReference type="InterPro" id="IPR049046">
    <property type="entry name" value="Beta-AFase-like_GH127_middle"/>
</dbReference>
<dbReference type="Pfam" id="PF20736">
    <property type="entry name" value="Glyco_hydro127M"/>
    <property type="match status" value="1"/>
</dbReference>
<dbReference type="Gene3D" id="2.80.10.50">
    <property type="match status" value="1"/>
</dbReference>
<dbReference type="Proteomes" id="UP000583929">
    <property type="component" value="Unassembled WGS sequence"/>
</dbReference>
<dbReference type="EMBL" id="JAATIP010000005">
    <property type="protein sequence ID" value="KAF4395851.1"/>
    <property type="molecule type" value="Genomic_DNA"/>
</dbReference>
<feature type="transmembrane region" description="Helical" evidence="1">
    <location>
        <begin position="31"/>
        <end position="52"/>
    </location>
</feature>
<evidence type="ECO:0000313" key="7">
    <source>
        <dbReference type="Proteomes" id="UP000583929"/>
    </source>
</evidence>
<keyword evidence="1" id="KW-0812">Transmembrane</keyword>
<feature type="domain" description="Non-reducing end beta-L-arabinofuranosidase-like GH127 catalytic" evidence="2">
    <location>
        <begin position="141"/>
        <end position="523"/>
    </location>
</feature>
<evidence type="ECO:0000313" key="6">
    <source>
        <dbReference type="Proteomes" id="UP000525078"/>
    </source>
</evidence>
<dbReference type="Pfam" id="PF07944">
    <property type="entry name" value="Beta-AFase-like_GH127_cat"/>
    <property type="match status" value="1"/>
</dbReference>
<keyword evidence="1" id="KW-1133">Transmembrane helix</keyword>
<dbReference type="PANTHER" id="PTHR31151:SF0">
    <property type="entry name" value="PROLINE-TRNA LIGASE (DUF1680)"/>
    <property type="match status" value="1"/>
</dbReference>
<dbReference type="SUPFAM" id="SSF48208">
    <property type="entry name" value="Six-hairpin glycosidases"/>
    <property type="match status" value="1"/>
</dbReference>
<evidence type="ECO:0000256" key="1">
    <source>
        <dbReference type="SAM" id="Phobius"/>
    </source>
</evidence>
<organism evidence="4 7">
    <name type="scientific">Cannabis sativa</name>
    <name type="common">Hemp</name>
    <name type="synonym">Marijuana</name>
    <dbReference type="NCBI Taxonomy" id="3483"/>
    <lineage>
        <taxon>Eukaryota</taxon>
        <taxon>Viridiplantae</taxon>
        <taxon>Streptophyta</taxon>
        <taxon>Embryophyta</taxon>
        <taxon>Tracheophyta</taxon>
        <taxon>Spermatophyta</taxon>
        <taxon>Magnoliopsida</taxon>
        <taxon>eudicotyledons</taxon>
        <taxon>Gunneridae</taxon>
        <taxon>Pentapetalae</taxon>
        <taxon>rosids</taxon>
        <taxon>fabids</taxon>
        <taxon>Rosales</taxon>
        <taxon>Cannabaceae</taxon>
        <taxon>Cannabis</taxon>
    </lineage>
</organism>
<evidence type="ECO:0000259" key="3">
    <source>
        <dbReference type="Pfam" id="PF20736"/>
    </source>
</evidence>
<dbReference type="EMBL" id="JAATIQ010000596">
    <property type="protein sequence ID" value="KAF4350483.1"/>
    <property type="molecule type" value="Genomic_DNA"/>
</dbReference>
<keyword evidence="7" id="KW-1185">Reference proteome</keyword>
<dbReference type="InterPro" id="IPR008928">
    <property type="entry name" value="6-hairpin_glycosidase_sf"/>
</dbReference>
<dbReference type="InterPro" id="IPR012878">
    <property type="entry name" value="Beta-AFase-like_GH127_cat"/>
</dbReference>
<keyword evidence="1" id="KW-0472">Membrane</keyword>
<evidence type="ECO:0000313" key="5">
    <source>
        <dbReference type="EMBL" id="KAF4395851.1"/>
    </source>
</evidence>
<dbReference type="Proteomes" id="UP000525078">
    <property type="component" value="Unassembled WGS sequence"/>
</dbReference>